<evidence type="ECO:0000313" key="3">
    <source>
        <dbReference type="Proteomes" id="UP000775547"/>
    </source>
</evidence>
<dbReference type="EMBL" id="JABCKV010000001">
    <property type="protein sequence ID" value="KAG5648943.1"/>
    <property type="molecule type" value="Genomic_DNA"/>
</dbReference>
<reference evidence="2" key="2">
    <citation type="submission" date="2021-10" db="EMBL/GenBank/DDBJ databases">
        <title>Phylogenomics reveals ancestral predisposition of the termite-cultivated fungus Termitomyces towards a domesticated lifestyle.</title>
        <authorList>
            <person name="Auxier B."/>
            <person name="Grum-Grzhimaylo A."/>
            <person name="Cardenas M.E."/>
            <person name="Lodge J.D."/>
            <person name="Laessoe T."/>
            <person name="Pedersen O."/>
            <person name="Smith M.E."/>
            <person name="Kuyper T.W."/>
            <person name="Franco-Molano E.A."/>
            <person name="Baroni T.J."/>
            <person name="Aanen D.K."/>
        </authorList>
    </citation>
    <scope>NUCLEOTIDE SEQUENCE</scope>
    <source>
        <strain evidence="2">AP01</strain>
        <tissue evidence="2">Mycelium</tissue>
    </source>
</reference>
<dbReference type="AlphaFoldDB" id="A0A9P7KFV5"/>
<keyword evidence="3" id="KW-1185">Reference proteome</keyword>
<sequence length="201" mass="22118">MDEVTRTTLLPMPSLSLRQPAPESFGDLLDFGGRTTLGDSWLSVIPVSFVMPASRPFKMMTPPLIMPLSVRRRIDVCRRLLRASLVASNTDPNEDQSHPSPDGGNGDEEGKQTGDQDQSAFGGASETLLMAGDGGGHVLEGVDEDAEGPATALDDLLLLAQVSPMWMAELRKYLWREEKERGRMQELRAARLARWREDVLA</sequence>
<evidence type="ECO:0000313" key="2">
    <source>
        <dbReference type="EMBL" id="KAG5648943.1"/>
    </source>
</evidence>
<dbReference type="OrthoDB" id="3048706at2759"/>
<protein>
    <submittedName>
        <fullName evidence="2">Uncharacterized protein</fullName>
    </submittedName>
</protein>
<name>A0A9P7KFV5_9AGAR</name>
<accession>A0A9P7KFV5</accession>
<proteinExistence type="predicted"/>
<comment type="caution">
    <text evidence="2">The sequence shown here is derived from an EMBL/GenBank/DDBJ whole genome shotgun (WGS) entry which is preliminary data.</text>
</comment>
<dbReference type="Proteomes" id="UP000775547">
    <property type="component" value="Unassembled WGS sequence"/>
</dbReference>
<gene>
    <name evidence="2" type="ORF">DXG03_000292</name>
</gene>
<reference evidence="2" key="1">
    <citation type="submission" date="2020-07" db="EMBL/GenBank/DDBJ databases">
        <authorList>
            <person name="Nieuwenhuis M."/>
            <person name="Van De Peppel L.J.J."/>
        </authorList>
    </citation>
    <scope>NUCLEOTIDE SEQUENCE</scope>
    <source>
        <strain evidence="2">AP01</strain>
        <tissue evidence="2">Mycelium</tissue>
    </source>
</reference>
<organism evidence="2 3">
    <name type="scientific">Asterophora parasitica</name>
    <dbReference type="NCBI Taxonomy" id="117018"/>
    <lineage>
        <taxon>Eukaryota</taxon>
        <taxon>Fungi</taxon>
        <taxon>Dikarya</taxon>
        <taxon>Basidiomycota</taxon>
        <taxon>Agaricomycotina</taxon>
        <taxon>Agaricomycetes</taxon>
        <taxon>Agaricomycetidae</taxon>
        <taxon>Agaricales</taxon>
        <taxon>Tricholomatineae</taxon>
        <taxon>Lyophyllaceae</taxon>
        <taxon>Asterophora</taxon>
    </lineage>
</organism>
<evidence type="ECO:0000256" key="1">
    <source>
        <dbReference type="SAM" id="MobiDB-lite"/>
    </source>
</evidence>
<feature type="region of interest" description="Disordered" evidence="1">
    <location>
        <begin position="87"/>
        <end position="120"/>
    </location>
</feature>